<evidence type="ECO:0000256" key="1">
    <source>
        <dbReference type="SAM" id="Coils"/>
    </source>
</evidence>
<dbReference type="Proteomes" id="UP000192220">
    <property type="component" value="Unplaced"/>
</dbReference>
<accession>A0A2I4AKQ8</accession>
<dbReference type="InterPro" id="IPR004244">
    <property type="entry name" value="Transposase_22"/>
</dbReference>
<dbReference type="InParanoid" id="A0A2I4AKQ8"/>
<proteinExistence type="predicted"/>
<evidence type="ECO:0000313" key="3">
    <source>
        <dbReference type="Proteomes" id="UP000192220"/>
    </source>
</evidence>
<dbReference type="RefSeq" id="XP_013856079.1">
    <property type="nucleotide sequence ID" value="XM_014000625.1"/>
</dbReference>
<dbReference type="Gene3D" id="3.30.70.1820">
    <property type="entry name" value="L1 transposable element, RRM domain"/>
    <property type="match status" value="1"/>
</dbReference>
<gene>
    <name evidence="4" type="primary">LOC106511900</name>
</gene>
<evidence type="ECO:0000313" key="4">
    <source>
        <dbReference type="RefSeq" id="XP_013856079.1"/>
    </source>
</evidence>
<feature type="compositionally biased region" description="Basic and acidic residues" evidence="2">
    <location>
        <begin position="28"/>
        <end position="55"/>
    </location>
</feature>
<dbReference type="KEGG" id="alim:106511900"/>
<evidence type="ECO:0000256" key="2">
    <source>
        <dbReference type="SAM" id="MobiDB-lite"/>
    </source>
</evidence>
<feature type="coiled-coil region" evidence="1">
    <location>
        <begin position="55"/>
        <end position="161"/>
    </location>
</feature>
<keyword evidence="1" id="KW-0175">Coiled coil</keyword>
<feature type="region of interest" description="Disordered" evidence="2">
    <location>
        <begin position="1"/>
        <end position="55"/>
    </location>
</feature>
<dbReference type="OrthoDB" id="8862550at2759"/>
<dbReference type="GeneID" id="106511900"/>
<protein>
    <submittedName>
        <fullName evidence="4">Cingulin-like protein 1</fullName>
    </submittedName>
</protein>
<sequence>MSGLSKKRSRKNYKKHNGNEELPVMEENFEHEAIEHEASEHGKVPTEKMEEHEDREMLQNGLTAIRSDIKALKQELCKELAAFKDELKKEMKEEITNLRQEMDRRLVESDRELQAQQRSISEAQTRVAEVEEWKTDANEMLTKMAEQTQRMQEKLTDLEGRSRRNNIRIFGLPEDVEGRSTVAFLEQLFKKELELPEGVDLQIQRAHRALNPKPSPNAAPRSVIVNFLQFETK</sequence>
<organism evidence="3 4">
    <name type="scientific">Austrofundulus limnaeus</name>
    <name type="common">Annual killifish</name>
    <dbReference type="NCBI Taxonomy" id="52670"/>
    <lineage>
        <taxon>Eukaryota</taxon>
        <taxon>Metazoa</taxon>
        <taxon>Chordata</taxon>
        <taxon>Craniata</taxon>
        <taxon>Vertebrata</taxon>
        <taxon>Euteleostomi</taxon>
        <taxon>Actinopterygii</taxon>
        <taxon>Neopterygii</taxon>
        <taxon>Teleostei</taxon>
        <taxon>Neoteleostei</taxon>
        <taxon>Acanthomorphata</taxon>
        <taxon>Ovalentaria</taxon>
        <taxon>Atherinomorphae</taxon>
        <taxon>Cyprinodontiformes</taxon>
        <taxon>Rivulidae</taxon>
        <taxon>Austrofundulus</taxon>
    </lineage>
</organism>
<dbReference type="PANTHER" id="PTHR11505">
    <property type="entry name" value="L1 TRANSPOSABLE ELEMENT-RELATED"/>
    <property type="match status" value="1"/>
</dbReference>
<reference evidence="4" key="1">
    <citation type="submission" date="2025-08" db="UniProtKB">
        <authorList>
            <consortium name="RefSeq"/>
        </authorList>
    </citation>
    <scope>IDENTIFICATION</scope>
</reference>
<feature type="compositionally biased region" description="Basic residues" evidence="2">
    <location>
        <begin position="1"/>
        <end position="16"/>
    </location>
</feature>
<keyword evidence="3" id="KW-1185">Reference proteome</keyword>
<dbReference type="AlphaFoldDB" id="A0A2I4AKQ8"/>
<name>A0A2I4AKQ8_AUSLI</name>